<organism evidence="2 3">
    <name type="scientific">Tilletiaria anomala (strain ATCC 24038 / CBS 436.72 / UBC 951)</name>
    <dbReference type="NCBI Taxonomy" id="1037660"/>
    <lineage>
        <taxon>Eukaryota</taxon>
        <taxon>Fungi</taxon>
        <taxon>Dikarya</taxon>
        <taxon>Basidiomycota</taxon>
        <taxon>Ustilaginomycotina</taxon>
        <taxon>Exobasidiomycetes</taxon>
        <taxon>Georgefischeriales</taxon>
        <taxon>Tilletiariaceae</taxon>
        <taxon>Tilletiaria</taxon>
    </lineage>
</organism>
<dbReference type="OrthoDB" id="536545at2759"/>
<protein>
    <submittedName>
        <fullName evidence="2">Uncharacterized protein</fullName>
    </submittedName>
</protein>
<dbReference type="HOGENOM" id="CLU_2980748_0_0_1"/>
<accession>A0A066VW75</accession>
<proteinExistence type="predicted"/>
<feature type="transmembrane region" description="Helical" evidence="1">
    <location>
        <begin position="25"/>
        <end position="47"/>
    </location>
</feature>
<dbReference type="RefSeq" id="XP_013242812.1">
    <property type="nucleotide sequence ID" value="XM_013387358.1"/>
</dbReference>
<sequence length="58" mass="6204">MTIFIDLVMIATGPIGALVASNFKWGYSAFGCAALFWIYFVLCGPALKAAKDASDDQI</sequence>
<evidence type="ECO:0000256" key="1">
    <source>
        <dbReference type="SAM" id="Phobius"/>
    </source>
</evidence>
<keyword evidence="3" id="KW-1185">Reference proteome</keyword>
<dbReference type="AlphaFoldDB" id="A0A066VW75"/>
<keyword evidence="1" id="KW-0472">Membrane</keyword>
<keyword evidence="1" id="KW-1133">Transmembrane helix</keyword>
<reference evidence="2 3" key="1">
    <citation type="submission" date="2014-05" db="EMBL/GenBank/DDBJ databases">
        <title>Draft genome sequence of a rare smut relative, Tilletiaria anomala UBC 951.</title>
        <authorList>
            <consortium name="DOE Joint Genome Institute"/>
            <person name="Toome M."/>
            <person name="Kuo A."/>
            <person name="Henrissat B."/>
            <person name="Lipzen A."/>
            <person name="Tritt A."/>
            <person name="Yoshinaga Y."/>
            <person name="Zane M."/>
            <person name="Barry K."/>
            <person name="Grigoriev I.V."/>
            <person name="Spatafora J.W."/>
            <person name="Aimea M.C."/>
        </authorList>
    </citation>
    <scope>NUCLEOTIDE SEQUENCE [LARGE SCALE GENOMIC DNA]</scope>
    <source>
        <strain evidence="2 3">UBC 951</strain>
    </source>
</reference>
<evidence type="ECO:0000313" key="3">
    <source>
        <dbReference type="Proteomes" id="UP000027361"/>
    </source>
</evidence>
<dbReference type="EMBL" id="JMSN01000050">
    <property type="protein sequence ID" value="KDN44538.1"/>
    <property type="molecule type" value="Genomic_DNA"/>
</dbReference>
<evidence type="ECO:0000313" key="2">
    <source>
        <dbReference type="EMBL" id="KDN44538.1"/>
    </source>
</evidence>
<dbReference type="Proteomes" id="UP000027361">
    <property type="component" value="Unassembled WGS sequence"/>
</dbReference>
<dbReference type="GeneID" id="25266048"/>
<gene>
    <name evidence="2" type="ORF">K437DRAFT_268712</name>
</gene>
<dbReference type="Gene3D" id="1.20.1070.10">
    <property type="entry name" value="Rhodopsin 7-helix transmembrane proteins"/>
    <property type="match status" value="1"/>
</dbReference>
<comment type="caution">
    <text evidence="2">The sequence shown here is derived from an EMBL/GenBank/DDBJ whole genome shotgun (WGS) entry which is preliminary data.</text>
</comment>
<keyword evidence="1" id="KW-0812">Transmembrane</keyword>
<dbReference type="InParanoid" id="A0A066VW75"/>
<dbReference type="SUPFAM" id="SSF81321">
    <property type="entry name" value="Family A G protein-coupled receptor-like"/>
    <property type="match status" value="1"/>
</dbReference>
<name>A0A066VW75_TILAU</name>